<evidence type="ECO:0000259" key="1">
    <source>
        <dbReference type="Pfam" id="PF03819"/>
    </source>
</evidence>
<dbReference type="InterPro" id="IPR011551">
    <property type="entry name" value="NTP_PyrPHydrolase_MazG"/>
</dbReference>
<dbReference type="InterPro" id="IPR048015">
    <property type="entry name" value="NTP-PPase_MazG-like_N"/>
</dbReference>
<dbReference type="Pfam" id="PF03819">
    <property type="entry name" value="MazG"/>
    <property type="match status" value="1"/>
</dbReference>
<dbReference type="EMBL" id="DVON01000154">
    <property type="protein sequence ID" value="HIV12844.1"/>
    <property type="molecule type" value="Genomic_DNA"/>
</dbReference>
<evidence type="ECO:0000313" key="2">
    <source>
        <dbReference type="EMBL" id="HIV12844.1"/>
    </source>
</evidence>
<dbReference type="GO" id="GO:0006950">
    <property type="term" value="P:response to stress"/>
    <property type="evidence" value="ECO:0007669"/>
    <property type="project" value="UniProtKB-ARBA"/>
</dbReference>
<feature type="domain" description="NTP pyrophosphohydrolase MazG-like" evidence="1">
    <location>
        <begin position="30"/>
        <end position="107"/>
    </location>
</feature>
<sequence length="230" mass="26320">MEQKRYTFEDFCEIVASLRGEHGCPWDKAQTHESLERYLIEETYEAVEGIRRFSETGDADNLREELGDVLFQVVLHAQIAREEGVFTLDDVVQEVSEKMIRRHPHVFAPEDPAKIRSWDEIKRQEKEGRRKMGKAPEEIPAAFPALIRAVKAQKKLEPETVTAAEAAGRARRLLEAFDQDAVSPEDAEKRIGDLLYEICRLSGTVGVYPEKALADTVEEKIRRRNICEIP</sequence>
<dbReference type="PANTHER" id="PTHR30522:SF0">
    <property type="entry name" value="NUCLEOSIDE TRIPHOSPHATE PYROPHOSPHOHYDROLASE"/>
    <property type="match status" value="1"/>
</dbReference>
<reference evidence="2" key="1">
    <citation type="submission" date="2020-10" db="EMBL/GenBank/DDBJ databases">
        <authorList>
            <person name="Gilroy R."/>
        </authorList>
    </citation>
    <scope>NUCLEOTIDE SEQUENCE</scope>
    <source>
        <strain evidence="2">ChiBcec2-4451</strain>
    </source>
</reference>
<dbReference type="Proteomes" id="UP000886723">
    <property type="component" value="Unassembled WGS sequence"/>
</dbReference>
<dbReference type="GO" id="GO:0046052">
    <property type="term" value="P:UTP catabolic process"/>
    <property type="evidence" value="ECO:0007669"/>
    <property type="project" value="TreeGrafter"/>
</dbReference>
<evidence type="ECO:0000313" key="3">
    <source>
        <dbReference type="Proteomes" id="UP000886723"/>
    </source>
</evidence>
<dbReference type="SUPFAM" id="SSF101386">
    <property type="entry name" value="all-alpha NTP pyrophosphatases"/>
    <property type="match status" value="1"/>
</dbReference>
<accession>A0A9D1NTS8</accession>
<dbReference type="GO" id="GO:0046076">
    <property type="term" value="P:dTTP catabolic process"/>
    <property type="evidence" value="ECO:0007669"/>
    <property type="project" value="TreeGrafter"/>
</dbReference>
<dbReference type="AlphaFoldDB" id="A0A9D1NTS8"/>
<dbReference type="PANTHER" id="PTHR30522">
    <property type="entry name" value="NUCLEOSIDE TRIPHOSPHATE PYROPHOSPHOHYDROLASE"/>
    <property type="match status" value="1"/>
</dbReference>
<organism evidence="2 3">
    <name type="scientific">Candidatus Pullilachnospira stercoravium</name>
    <dbReference type="NCBI Taxonomy" id="2840913"/>
    <lineage>
        <taxon>Bacteria</taxon>
        <taxon>Bacillati</taxon>
        <taxon>Bacillota</taxon>
        <taxon>Clostridia</taxon>
        <taxon>Lachnospirales</taxon>
        <taxon>Lachnospiraceae</taxon>
        <taxon>Lachnospiraceae incertae sedis</taxon>
        <taxon>Candidatus Pullilachnospira</taxon>
    </lineage>
</organism>
<reference evidence="2" key="2">
    <citation type="journal article" date="2021" name="PeerJ">
        <title>Extensive microbial diversity within the chicken gut microbiome revealed by metagenomics and culture.</title>
        <authorList>
            <person name="Gilroy R."/>
            <person name="Ravi A."/>
            <person name="Getino M."/>
            <person name="Pursley I."/>
            <person name="Horton D.L."/>
            <person name="Alikhan N.F."/>
            <person name="Baker D."/>
            <person name="Gharbi K."/>
            <person name="Hall N."/>
            <person name="Watson M."/>
            <person name="Adriaenssens E.M."/>
            <person name="Foster-Nyarko E."/>
            <person name="Jarju S."/>
            <person name="Secka A."/>
            <person name="Antonio M."/>
            <person name="Oren A."/>
            <person name="Chaudhuri R.R."/>
            <person name="La Ragione R."/>
            <person name="Hildebrand F."/>
            <person name="Pallen M.J."/>
        </authorList>
    </citation>
    <scope>NUCLEOTIDE SEQUENCE</scope>
    <source>
        <strain evidence="2">ChiBcec2-4451</strain>
    </source>
</reference>
<dbReference type="GO" id="GO:0047429">
    <property type="term" value="F:nucleoside triphosphate diphosphatase activity"/>
    <property type="evidence" value="ECO:0007669"/>
    <property type="project" value="TreeGrafter"/>
</dbReference>
<dbReference type="CDD" id="cd11528">
    <property type="entry name" value="NTP-PPase_MazG_Nterm"/>
    <property type="match status" value="1"/>
</dbReference>
<gene>
    <name evidence="2" type="ORF">IAA63_06865</name>
</gene>
<dbReference type="GO" id="GO:0046081">
    <property type="term" value="P:dUTP catabolic process"/>
    <property type="evidence" value="ECO:0007669"/>
    <property type="project" value="TreeGrafter"/>
</dbReference>
<dbReference type="GO" id="GO:0006203">
    <property type="term" value="P:dGTP catabolic process"/>
    <property type="evidence" value="ECO:0007669"/>
    <property type="project" value="TreeGrafter"/>
</dbReference>
<name>A0A9D1NTS8_9FIRM</name>
<dbReference type="InterPro" id="IPR004518">
    <property type="entry name" value="MazG-like_dom"/>
</dbReference>
<proteinExistence type="predicted"/>
<dbReference type="Gene3D" id="1.10.287.1080">
    <property type="entry name" value="MazG-like"/>
    <property type="match status" value="2"/>
</dbReference>
<protein>
    <submittedName>
        <fullName evidence="2">MazG family protein</fullName>
    </submittedName>
</protein>
<comment type="caution">
    <text evidence="2">The sequence shown here is derived from an EMBL/GenBank/DDBJ whole genome shotgun (WGS) entry which is preliminary data.</text>
</comment>
<dbReference type="NCBIfam" id="TIGR00444">
    <property type="entry name" value="mazG"/>
    <property type="match status" value="1"/>
</dbReference>
<dbReference type="FunFam" id="1.10.287.1080:FF:000001">
    <property type="entry name" value="Nucleoside triphosphate pyrophosphohydrolase"/>
    <property type="match status" value="1"/>
</dbReference>
<dbReference type="GO" id="GO:0046061">
    <property type="term" value="P:dATP catabolic process"/>
    <property type="evidence" value="ECO:0007669"/>
    <property type="project" value="TreeGrafter"/>
</dbReference>
<dbReference type="GO" id="GO:0046047">
    <property type="term" value="P:TTP catabolic process"/>
    <property type="evidence" value="ECO:0007669"/>
    <property type="project" value="TreeGrafter"/>
</dbReference>